<organism evidence="7 8">
    <name type="scientific">Kineobactrum sediminis</name>
    <dbReference type="NCBI Taxonomy" id="1905677"/>
    <lineage>
        <taxon>Bacteria</taxon>
        <taxon>Pseudomonadati</taxon>
        <taxon>Pseudomonadota</taxon>
        <taxon>Gammaproteobacteria</taxon>
        <taxon>Cellvibrionales</taxon>
        <taxon>Halieaceae</taxon>
        <taxon>Kineobactrum</taxon>
    </lineage>
</organism>
<comment type="subcellular location">
    <subcellularLocation>
        <location evidence="1">Membrane</location>
        <topology evidence="1">Multi-pass membrane protein</topology>
    </subcellularLocation>
</comment>
<feature type="transmembrane region" description="Helical" evidence="5">
    <location>
        <begin position="182"/>
        <end position="210"/>
    </location>
</feature>
<protein>
    <recommendedName>
        <fullName evidence="6">O-antigen ligase-related domain-containing protein</fullName>
    </recommendedName>
</protein>
<feature type="transmembrane region" description="Helical" evidence="5">
    <location>
        <begin position="20"/>
        <end position="39"/>
    </location>
</feature>
<reference evidence="8" key="1">
    <citation type="submission" date="2017-11" db="EMBL/GenBank/DDBJ databases">
        <title>The draft genome sequence of Chromatocurvus sp. F02.</title>
        <authorList>
            <person name="Du Z.-J."/>
            <person name="Chang Y.-Q."/>
        </authorList>
    </citation>
    <scope>NUCLEOTIDE SEQUENCE [LARGE SCALE GENOMIC DNA]</scope>
    <source>
        <strain evidence="8">F02</strain>
    </source>
</reference>
<dbReference type="InterPro" id="IPR051533">
    <property type="entry name" value="WaaL-like"/>
</dbReference>
<evidence type="ECO:0000256" key="3">
    <source>
        <dbReference type="ARBA" id="ARBA00022989"/>
    </source>
</evidence>
<evidence type="ECO:0000313" key="7">
    <source>
        <dbReference type="EMBL" id="PLW82081.1"/>
    </source>
</evidence>
<evidence type="ECO:0000313" key="8">
    <source>
        <dbReference type="Proteomes" id="UP000234845"/>
    </source>
</evidence>
<dbReference type="RefSeq" id="WP_101521333.1">
    <property type="nucleotide sequence ID" value="NZ_PKLZ01000008.1"/>
</dbReference>
<keyword evidence="4 5" id="KW-0472">Membrane</keyword>
<dbReference type="InterPro" id="IPR007016">
    <property type="entry name" value="O-antigen_ligase-rel_domated"/>
</dbReference>
<dbReference type="EMBL" id="PKLZ01000008">
    <property type="protein sequence ID" value="PLW82081.1"/>
    <property type="molecule type" value="Genomic_DNA"/>
</dbReference>
<evidence type="ECO:0000256" key="2">
    <source>
        <dbReference type="ARBA" id="ARBA00022692"/>
    </source>
</evidence>
<proteinExistence type="predicted"/>
<evidence type="ECO:0000256" key="1">
    <source>
        <dbReference type="ARBA" id="ARBA00004141"/>
    </source>
</evidence>
<keyword evidence="3 5" id="KW-1133">Transmembrane helix</keyword>
<evidence type="ECO:0000256" key="5">
    <source>
        <dbReference type="SAM" id="Phobius"/>
    </source>
</evidence>
<feature type="transmembrane region" description="Helical" evidence="5">
    <location>
        <begin position="217"/>
        <end position="235"/>
    </location>
</feature>
<evidence type="ECO:0000256" key="4">
    <source>
        <dbReference type="ARBA" id="ARBA00023136"/>
    </source>
</evidence>
<name>A0A2N5Y115_9GAMM</name>
<feature type="transmembrane region" description="Helical" evidence="5">
    <location>
        <begin position="159"/>
        <end position="176"/>
    </location>
</feature>
<dbReference type="OrthoDB" id="5620649at2"/>
<keyword evidence="2 5" id="KW-0812">Transmembrane</keyword>
<feature type="transmembrane region" description="Helical" evidence="5">
    <location>
        <begin position="51"/>
        <end position="70"/>
    </location>
</feature>
<dbReference type="PANTHER" id="PTHR37422">
    <property type="entry name" value="TEICHURONIC ACID BIOSYNTHESIS PROTEIN TUAE"/>
    <property type="match status" value="1"/>
</dbReference>
<feature type="transmembrane region" description="Helical" evidence="5">
    <location>
        <begin position="341"/>
        <end position="360"/>
    </location>
</feature>
<dbReference type="PANTHER" id="PTHR37422:SF17">
    <property type="entry name" value="O-ANTIGEN LIGASE"/>
    <property type="match status" value="1"/>
</dbReference>
<accession>A0A2N5Y115</accession>
<dbReference type="GO" id="GO:0016020">
    <property type="term" value="C:membrane"/>
    <property type="evidence" value="ECO:0007669"/>
    <property type="project" value="UniProtKB-SubCell"/>
</dbReference>
<dbReference type="Proteomes" id="UP000234845">
    <property type="component" value="Unassembled WGS sequence"/>
</dbReference>
<evidence type="ECO:0000259" key="6">
    <source>
        <dbReference type="Pfam" id="PF04932"/>
    </source>
</evidence>
<feature type="domain" description="O-antigen ligase-related" evidence="6">
    <location>
        <begin position="184"/>
        <end position="318"/>
    </location>
</feature>
<sequence length="394" mass="45474">MLPSFLLTLYPINRISLDVGFKLIPIYLLLLFILLRCLIRGDRLSVKFYPIEYFAFIFYIYAMFTSLYTFSIDSSLRFIAGFSLACSTYVLSRAYISRHKFNLIIYFDRAAKLFLLGSLLNYFFGLLTMDLGAEHVDFFGLTIEKGVPRMIGLSNDPNIFAFTILIFIFYFIYSSGRWSRMFAGLGVASLLLSMSRGGGVAFIFGLVGVIVMARPRAWVYIILSFSILLTVYFFWPAGYLVDVIGIYIDKRVSGIETAGGRTIIWRNALELWESRPVFGYGIFSFQDVLGEVFNDYRHAHNTYLEVLFETGIIGFVIFSSFILFSLFLSLRISLKCNELRFLFPSFVALVVAIFGLSVYIHPVFFFYYLTLVGLYDSYVSRNPYFHNVKPYRRR</sequence>
<dbReference type="Pfam" id="PF04932">
    <property type="entry name" value="Wzy_C"/>
    <property type="match status" value="1"/>
</dbReference>
<feature type="transmembrane region" description="Helical" evidence="5">
    <location>
        <begin position="306"/>
        <end position="329"/>
    </location>
</feature>
<feature type="transmembrane region" description="Helical" evidence="5">
    <location>
        <begin position="76"/>
        <end position="96"/>
    </location>
</feature>
<dbReference type="AlphaFoldDB" id="A0A2N5Y115"/>
<comment type="caution">
    <text evidence="7">The sequence shown here is derived from an EMBL/GenBank/DDBJ whole genome shotgun (WGS) entry which is preliminary data.</text>
</comment>
<gene>
    <name evidence="7" type="ORF">CWI75_09775</name>
</gene>
<keyword evidence="8" id="KW-1185">Reference proteome</keyword>